<dbReference type="AlphaFoldDB" id="G9A7M1"/>
<organism evidence="1 2">
    <name type="scientific">Sinorhizobium fredii (strain HH103)</name>
    <dbReference type="NCBI Taxonomy" id="1117943"/>
    <lineage>
        <taxon>Bacteria</taxon>
        <taxon>Pseudomonadati</taxon>
        <taxon>Pseudomonadota</taxon>
        <taxon>Alphaproteobacteria</taxon>
        <taxon>Hyphomicrobiales</taxon>
        <taxon>Rhizobiaceae</taxon>
        <taxon>Sinorhizobium/Ensifer group</taxon>
        <taxon>Sinorhizobium</taxon>
    </lineage>
</organism>
<dbReference type="HOGENOM" id="CLU_2901069_0_0_5"/>
<reference evidence="1 2" key="1">
    <citation type="journal article" date="2012" name="J. Bacteriol.">
        <title>Genome sequence of the soybean symbiont Sinorhizobium fredii HH103.</title>
        <authorList>
            <person name="Weidner S."/>
            <person name="Becker A."/>
            <person name="Bonilla I."/>
            <person name="Jaenicke S."/>
            <person name="Lloret J."/>
            <person name="Margaret I."/>
            <person name="Puhler A."/>
            <person name="Ruiz-Sainz J.E."/>
            <person name="Schneiker-Bekel S."/>
            <person name="Szczepanowski R."/>
            <person name="Vinardell J.M."/>
            <person name="Zehner S."/>
            <person name="Gottfert M."/>
        </authorList>
    </citation>
    <scope>NUCLEOTIDE SEQUENCE [LARGE SCALE GENOMIC DNA]</scope>
    <source>
        <strain evidence="1 2">HH103</strain>
    </source>
</reference>
<protein>
    <submittedName>
        <fullName evidence="1">Uncharacterized protein</fullName>
    </submittedName>
</protein>
<dbReference type="Proteomes" id="UP000007735">
    <property type="component" value="Chromosome"/>
</dbReference>
<evidence type="ECO:0000313" key="1">
    <source>
        <dbReference type="EMBL" id="CCE96251.1"/>
    </source>
</evidence>
<accession>G9A7M1</accession>
<dbReference type="KEGG" id="sfh:SFHH103_01754"/>
<proteinExistence type="predicted"/>
<dbReference type="EMBL" id="HE616890">
    <property type="protein sequence ID" value="CCE96251.1"/>
    <property type="molecule type" value="Genomic_DNA"/>
</dbReference>
<dbReference type="STRING" id="1117943.SFHH103_01754"/>
<name>G9A7M1_SINF1</name>
<sequence length="62" mass="6921">MPQSVFAAKLGIPCRIFARPQSFITKLGERVTHAVIGIGRISAKCRRNRALPDKLSMLREIT</sequence>
<gene>
    <name evidence="1" type="ordered locus">SFHH103_01754</name>
</gene>
<evidence type="ECO:0000313" key="2">
    <source>
        <dbReference type="Proteomes" id="UP000007735"/>
    </source>
</evidence>